<dbReference type="EMBL" id="CP100595">
    <property type="protein sequence ID" value="UTJ06628.1"/>
    <property type="molecule type" value="Genomic_DNA"/>
</dbReference>
<sequence length="387" mass="43163">MKINKKLTGLVASALCASSLSAGVSLATDGTGDFLIAPFYEAKNDVCSEIKVFNTNETNSILAKVAIREQISSQEVDLPIFLSPGDAWSGTLCEVEGKVLLRSTDDSNHPIVKDILANGKDLNAHSLNAGHKNVDFRNGYVEIYPIAQFNEKSTAKVKKDILVKRWDALINGSLNVRNLKRDGVDNDSLSGSISFRTNNKETSTQQMKAFENAHSKQRVGGSIAYAEDTSPEVLLGQQEKFDILRLLQNSTTSVMYEDFGKNQFIYFSFPFGYTEGQERSFEFVVRDMSENKDLEKTVVFSPRPRQMNYVLENELYIMPVSELISKTQDSTMYKKGMIQIKNIRNRSNHQLGIGRYASFLPTSVIIEKNGLKGTESYISSVVETPVK</sequence>
<evidence type="ECO:0000313" key="3">
    <source>
        <dbReference type="Proteomes" id="UP001060012"/>
    </source>
</evidence>
<accession>A0ABY5E676</accession>
<dbReference type="Proteomes" id="UP001060012">
    <property type="component" value="Chromosome"/>
</dbReference>
<evidence type="ECO:0000256" key="1">
    <source>
        <dbReference type="SAM" id="SignalP"/>
    </source>
</evidence>
<protein>
    <submittedName>
        <fullName evidence="2">Uncharacterized protein</fullName>
    </submittedName>
</protein>
<organism evidence="2 3">
    <name type="scientific">Arcobacter roscoffensis</name>
    <dbReference type="NCBI Taxonomy" id="2961520"/>
    <lineage>
        <taxon>Bacteria</taxon>
        <taxon>Pseudomonadati</taxon>
        <taxon>Campylobacterota</taxon>
        <taxon>Epsilonproteobacteria</taxon>
        <taxon>Campylobacterales</taxon>
        <taxon>Arcobacteraceae</taxon>
        <taxon>Arcobacter</taxon>
    </lineage>
</organism>
<dbReference type="RefSeq" id="WP_254576807.1">
    <property type="nucleotide sequence ID" value="NZ_CP100595.1"/>
</dbReference>
<reference evidence="2" key="1">
    <citation type="submission" date="2022-07" db="EMBL/GenBank/DDBJ databases">
        <title>Arcobacter roscoffensis sp. nov., a marine bacterium isolated from coastal seawater collected from Roscoff, France.</title>
        <authorList>
            <person name="Pascual J."/>
            <person name="Lepeaux C."/>
            <person name="Methner A."/>
            <person name="Overmann J."/>
        </authorList>
    </citation>
    <scope>NUCLEOTIDE SEQUENCE</scope>
    <source>
        <strain evidence="2">ARW1-2F2</strain>
    </source>
</reference>
<evidence type="ECO:0000313" key="2">
    <source>
        <dbReference type="EMBL" id="UTJ06628.1"/>
    </source>
</evidence>
<feature type="signal peptide" evidence="1">
    <location>
        <begin position="1"/>
        <end position="27"/>
    </location>
</feature>
<proteinExistence type="predicted"/>
<keyword evidence="1" id="KW-0732">Signal</keyword>
<gene>
    <name evidence="2" type="ORF">NJU99_00620</name>
</gene>
<keyword evidence="3" id="KW-1185">Reference proteome</keyword>
<feature type="chain" id="PRO_5046210942" evidence="1">
    <location>
        <begin position="28"/>
        <end position="387"/>
    </location>
</feature>
<name>A0ABY5E676_9BACT</name>